<comment type="similarity">
    <text evidence="1">Belongs to the LysR transcriptional regulatory family.</text>
</comment>
<evidence type="ECO:0000313" key="3">
    <source>
        <dbReference type="EMBL" id="QVK24960.1"/>
    </source>
</evidence>
<accession>A0ABX8DJS2</accession>
<protein>
    <recommendedName>
        <fullName evidence="2">LysR substrate-binding domain-containing protein</fullName>
    </recommendedName>
</protein>
<dbReference type="Gene3D" id="3.40.190.290">
    <property type="match status" value="1"/>
</dbReference>
<organism evidence="3 4">
    <name type="scientific">Shewanella dokdonensis</name>
    <dbReference type="NCBI Taxonomy" id="712036"/>
    <lineage>
        <taxon>Bacteria</taxon>
        <taxon>Pseudomonadati</taxon>
        <taxon>Pseudomonadota</taxon>
        <taxon>Gammaproteobacteria</taxon>
        <taxon>Alteromonadales</taxon>
        <taxon>Shewanellaceae</taxon>
        <taxon>Shewanella</taxon>
    </lineage>
</organism>
<dbReference type="Pfam" id="PF03466">
    <property type="entry name" value="LysR_substrate"/>
    <property type="match status" value="1"/>
</dbReference>
<sequence length="157" mass="17343">MLCAEATATPSGGTALAQFTQHLVASPALLERYGNPLHPDRLGQYPYLSNGTELLPQLLALQGPVAEALQVRLTPIICCNQLLALRELVLQGMGIAVLPEYLLGEQLLKQLHWLLPNYQLATVTLRSYLSCTEILPPRMQVLLDFLQQQLGRSAMNR</sequence>
<evidence type="ECO:0000313" key="4">
    <source>
        <dbReference type="Proteomes" id="UP000676428"/>
    </source>
</evidence>
<evidence type="ECO:0000259" key="2">
    <source>
        <dbReference type="Pfam" id="PF03466"/>
    </source>
</evidence>
<evidence type="ECO:0000256" key="1">
    <source>
        <dbReference type="ARBA" id="ARBA00009437"/>
    </source>
</evidence>
<dbReference type="EMBL" id="CP074572">
    <property type="protein sequence ID" value="QVK24960.1"/>
    <property type="molecule type" value="Genomic_DNA"/>
</dbReference>
<dbReference type="Proteomes" id="UP000676428">
    <property type="component" value="Chromosome"/>
</dbReference>
<keyword evidence="4" id="KW-1185">Reference proteome</keyword>
<dbReference type="PANTHER" id="PTHR30537:SF5">
    <property type="entry name" value="HTH-TYPE TRANSCRIPTIONAL ACTIVATOR TTDR-RELATED"/>
    <property type="match status" value="1"/>
</dbReference>
<feature type="domain" description="LysR substrate-binding" evidence="2">
    <location>
        <begin position="15"/>
        <end position="150"/>
    </location>
</feature>
<reference evidence="3 4" key="1">
    <citation type="journal article" date="2012" name="Int. J. Syst. Evol. Microbiol.">
        <title>Shewanella dokdonensis sp. nov., isolated from seawater.</title>
        <authorList>
            <person name="Sung H.R."/>
            <person name="Yoon J.H."/>
            <person name="Ghim S.Y."/>
        </authorList>
    </citation>
    <scope>NUCLEOTIDE SEQUENCE [LARGE SCALE GENOMIC DNA]</scope>
    <source>
        <strain evidence="3 4">DSM 23626</strain>
    </source>
</reference>
<gene>
    <name evidence="3" type="ORF">KHX94_09445</name>
</gene>
<proteinExistence type="inferred from homology"/>
<name>A0ABX8DJS2_9GAMM</name>
<dbReference type="InterPro" id="IPR005119">
    <property type="entry name" value="LysR_subst-bd"/>
</dbReference>
<dbReference type="InterPro" id="IPR058163">
    <property type="entry name" value="LysR-type_TF_proteobact-type"/>
</dbReference>
<dbReference type="PANTHER" id="PTHR30537">
    <property type="entry name" value="HTH-TYPE TRANSCRIPTIONAL REGULATOR"/>
    <property type="match status" value="1"/>
</dbReference>
<dbReference type="SUPFAM" id="SSF53850">
    <property type="entry name" value="Periplasmic binding protein-like II"/>
    <property type="match status" value="1"/>
</dbReference>